<comment type="cofactor">
    <cofactor evidence="7">
        <name>heme</name>
        <dbReference type="ChEBI" id="CHEBI:30413"/>
    </cofactor>
</comment>
<evidence type="ECO:0000256" key="2">
    <source>
        <dbReference type="ARBA" id="ARBA00022617"/>
    </source>
</evidence>
<reference evidence="10 11" key="1">
    <citation type="submission" date="2016-10" db="EMBL/GenBank/DDBJ databases">
        <authorList>
            <person name="Cai Z."/>
        </authorList>
    </citation>
    <scope>NUCLEOTIDE SEQUENCE [LARGE SCALE GENOMIC DNA]</scope>
</reference>
<accession>A0A383W4N7</accession>
<evidence type="ECO:0000256" key="5">
    <source>
        <dbReference type="ARBA" id="ARBA00023004"/>
    </source>
</evidence>
<protein>
    <recommendedName>
        <fullName evidence="12">Cytochrome P450</fullName>
    </recommendedName>
</protein>
<dbReference type="GO" id="GO:0020037">
    <property type="term" value="F:heme binding"/>
    <property type="evidence" value="ECO:0007669"/>
    <property type="project" value="InterPro"/>
</dbReference>
<dbReference type="PANTHER" id="PTHR24291">
    <property type="entry name" value="CYTOCHROME P450 FAMILY 4"/>
    <property type="match status" value="1"/>
</dbReference>
<evidence type="ECO:0000256" key="6">
    <source>
        <dbReference type="ARBA" id="ARBA00023033"/>
    </source>
</evidence>
<dbReference type="GO" id="GO:0016705">
    <property type="term" value="F:oxidoreductase activity, acting on paired donors, with incorporation or reduction of molecular oxygen"/>
    <property type="evidence" value="ECO:0007669"/>
    <property type="project" value="InterPro"/>
</dbReference>
<feature type="binding site" description="axial binding residue" evidence="7">
    <location>
        <position position="511"/>
    </location>
    <ligand>
        <name>heme</name>
        <dbReference type="ChEBI" id="CHEBI:30413"/>
    </ligand>
    <ligandPart>
        <name>Fe</name>
        <dbReference type="ChEBI" id="CHEBI:18248"/>
    </ligandPart>
</feature>
<evidence type="ECO:0000256" key="9">
    <source>
        <dbReference type="SAM" id="MobiDB-lite"/>
    </source>
</evidence>
<evidence type="ECO:0008006" key="12">
    <source>
        <dbReference type="Google" id="ProtNLM"/>
    </source>
</evidence>
<feature type="region of interest" description="Disordered" evidence="9">
    <location>
        <begin position="564"/>
        <end position="585"/>
    </location>
</feature>
<dbReference type="Pfam" id="PF00067">
    <property type="entry name" value="p450"/>
    <property type="match status" value="1"/>
</dbReference>
<keyword evidence="6 8" id="KW-0503">Monooxygenase</keyword>
<dbReference type="InterPro" id="IPR050196">
    <property type="entry name" value="Cytochrome_P450_Monoox"/>
</dbReference>
<dbReference type="PROSITE" id="PS00086">
    <property type="entry name" value="CYTOCHROME_P450"/>
    <property type="match status" value="1"/>
</dbReference>
<keyword evidence="5 7" id="KW-0408">Iron</keyword>
<dbReference type="InterPro" id="IPR036396">
    <property type="entry name" value="Cyt_P450_sf"/>
</dbReference>
<evidence type="ECO:0000256" key="4">
    <source>
        <dbReference type="ARBA" id="ARBA00023002"/>
    </source>
</evidence>
<name>A0A383W4N7_TETOB</name>
<organism evidence="10 11">
    <name type="scientific">Tetradesmus obliquus</name>
    <name type="common">Green alga</name>
    <name type="synonym">Acutodesmus obliquus</name>
    <dbReference type="NCBI Taxonomy" id="3088"/>
    <lineage>
        <taxon>Eukaryota</taxon>
        <taxon>Viridiplantae</taxon>
        <taxon>Chlorophyta</taxon>
        <taxon>core chlorophytes</taxon>
        <taxon>Chlorophyceae</taxon>
        <taxon>CS clade</taxon>
        <taxon>Sphaeropleales</taxon>
        <taxon>Scenedesmaceae</taxon>
        <taxon>Tetradesmus</taxon>
    </lineage>
</organism>
<dbReference type="InterPro" id="IPR002401">
    <property type="entry name" value="Cyt_P450_E_grp-I"/>
</dbReference>
<evidence type="ECO:0000256" key="3">
    <source>
        <dbReference type="ARBA" id="ARBA00022723"/>
    </source>
</evidence>
<keyword evidence="11" id="KW-1185">Reference proteome</keyword>
<keyword evidence="2 7" id="KW-0349">Heme</keyword>
<evidence type="ECO:0000313" key="11">
    <source>
        <dbReference type="Proteomes" id="UP000256970"/>
    </source>
</evidence>
<dbReference type="InterPro" id="IPR017972">
    <property type="entry name" value="Cyt_P450_CS"/>
</dbReference>
<evidence type="ECO:0000256" key="1">
    <source>
        <dbReference type="ARBA" id="ARBA00010617"/>
    </source>
</evidence>
<comment type="similarity">
    <text evidence="1 8">Belongs to the cytochrome P450 family.</text>
</comment>
<dbReference type="PRINTS" id="PR00463">
    <property type="entry name" value="EP450I"/>
</dbReference>
<gene>
    <name evidence="10" type="ORF">BQ4739_LOCUS12766</name>
</gene>
<dbReference type="PRINTS" id="PR00385">
    <property type="entry name" value="P450"/>
</dbReference>
<dbReference type="GO" id="GO:0005506">
    <property type="term" value="F:iron ion binding"/>
    <property type="evidence" value="ECO:0007669"/>
    <property type="project" value="InterPro"/>
</dbReference>
<evidence type="ECO:0000256" key="7">
    <source>
        <dbReference type="PIRSR" id="PIRSR602401-1"/>
    </source>
</evidence>
<keyword evidence="3 7" id="KW-0479">Metal-binding</keyword>
<dbReference type="GO" id="GO:0004497">
    <property type="term" value="F:monooxygenase activity"/>
    <property type="evidence" value="ECO:0007669"/>
    <property type="project" value="UniProtKB-KW"/>
</dbReference>
<dbReference type="PANTHER" id="PTHR24291:SF50">
    <property type="entry name" value="BIFUNCTIONAL ALBAFLAVENONE MONOOXYGENASE_TERPENE SYNTHASE"/>
    <property type="match status" value="1"/>
</dbReference>
<dbReference type="AlphaFoldDB" id="A0A383W4N7"/>
<dbReference type="STRING" id="3088.A0A383W4N7"/>
<dbReference type="Proteomes" id="UP000256970">
    <property type="component" value="Unassembled WGS sequence"/>
</dbReference>
<keyword evidence="4 8" id="KW-0560">Oxidoreductase</keyword>
<dbReference type="EMBL" id="FNXT01001144">
    <property type="protein sequence ID" value="SZX72605.1"/>
    <property type="molecule type" value="Genomic_DNA"/>
</dbReference>
<evidence type="ECO:0000313" key="10">
    <source>
        <dbReference type="EMBL" id="SZX72605.1"/>
    </source>
</evidence>
<evidence type="ECO:0000256" key="8">
    <source>
        <dbReference type="RuleBase" id="RU000461"/>
    </source>
</evidence>
<sequence length="602" mass="65205">MLSSKHTLPGSCCVTRAKSASAGRTCSLVARVATNPAGSAATRSLTALTESAEASGCPFTALKSQLTRPKPDQVQVDVPGPAPFSLESLGDVGTIFFEGLHVAMLKFSAKYGPVCRFANPASLNGATSWVFLNSPQNIQHVCAANVKNYTMRYLPDIYKYVTHEKGILGSQGAYNDRHRRLCAPPFRNRAQLERFADVVVQRSARLAEIWQQHLASSSSSSSSSSSFLTDVATQTQRLTLDVVGLTAFSHDFKQVQRIADDLSGAAGDSTQATDRLLWAVNTFGESLAEVFITPMPLLRAGHAMGLPHLRNLDEAVSVMRGAMLDVIQERRIALAAGQPVPQDLLGILLTAADEAGQAMTDEELWEDVHDVMGAGHETTATTTAAALYCISAHPAVESQLMAELQAVLGDRPPAYADLEQLPYLQACIKEVMRLYPAIPVFPREAAADDVLPSGHPVSKGDVVFMSSYALGRSPAIWPSPLTFDPSRFSPAAEASHHRFQFLPFGAGARMCLGASFAQMSVSLMVASLLQKFKFEPVTPASPLIPVSYDITMNFNETRGLHMRVSARNEQQQQQQQQHEVDRQQQEVDLQRELVGAAITAAR</sequence>
<dbReference type="Gene3D" id="1.10.630.10">
    <property type="entry name" value="Cytochrome P450"/>
    <property type="match status" value="1"/>
</dbReference>
<dbReference type="InterPro" id="IPR001128">
    <property type="entry name" value="Cyt_P450"/>
</dbReference>
<proteinExistence type="inferred from homology"/>
<dbReference type="SUPFAM" id="SSF48264">
    <property type="entry name" value="Cytochrome P450"/>
    <property type="match status" value="1"/>
</dbReference>